<evidence type="ECO:0000256" key="1">
    <source>
        <dbReference type="SAM" id="Phobius"/>
    </source>
</evidence>
<keyword evidence="1" id="KW-0472">Membrane</keyword>
<reference evidence="2 3" key="1">
    <citation type="submission" date="2017-04" db="EMBL/GenBank/DDBJ databases">
        <authorList>
            <person name="Afonso C.L."/>
            <person name="Miller P.J."/>
            <person name="Scott M.A."/>
            <person name="Spackman E."/>
            <person name="Goraichik I."/>
            <person name="Dimitrov K.M."/>
            <person name="Suarez D.L."/>
            <person name="Swayne D.E."/>
        </authorList>
    </citation>
    <scope>NUCLEOTIDE SEQUENCE [LARGE SCALE GENOMIC DNA]</scope>
    <source>
        <strain evidence="2">LMG 28154</strain>
    </source>
</reference>
<evidence type="ECO:0000313" key="3">
    <source>
        <dbReference type="Proteomes" id="UP000198460"/>
    </source>
</evidence>
<dbReference type="Proteomes" id="UP000198460">
    <property type="component" value="Unassembled WGS sequence"/>
</dbReference>
<accession>A0A238HDH0</accession>
<proteinExistence type="predicted"/>
<gene>
    <name evidence="2" type="ORF">BSIN_5299</name>
</gene>
<keyword evidence="1" id="KW-0812">Transmembrane</keyword>
<dbReference type="AlphaFoldDB" id="A0A238HDH0"/>
<name>A0A238HDH0_9BURK</name>
<evidence type="ECO:0000313" key="2">
    <source>
        <dbReference type="EMBL" id="SMG03175.1"/>
    </source>
</evidence>
<keyword evidence="1" id="KW-1133">Transmembrane helix</keyword>
<protein>
    <submittedName>
        <fullName evidence="2">Uncharacterized protein</fullName>
    </submittedName>
</protein>
<dbReference type="EMBL" id="FXAN01000128">
    <property type="protein sequence ID" value="SMG03175.1"/>
    <property type="molecule type" value="Genomic_DNA"/>
</dbReference>
<feature type="transmembrane region" description="Helical" evidence="1">
    <location>
        <begin position="12"/>
        <end position="32"/>
    </location>
</feature>
<sequence>MPPARTLGGGAWVWTTGIGLAAPCLFGFGFAMPAGLPPPTGGCFVDTLPRRTIA</sequence>
<organism evidence="2 3">
    <name type="scientific">Burkholderia singularis</name>
    <dbReference type="NCBI Taxonomy" id="1503053"/>
    <lineage>
        <taxon>Bacteria</taxon>
        <taxon>Pseudomonadati</taxon>
        <taxon>Pseudomonadota</taxon>
        <taxon>Betaproteobacteria</taxon>
        <taxon>Burkholderiales</taxon>
        <taxon>Burkholderiaceae</taxon>
        <taxon>Burkholderia</taxon>
        <taxon>pseudomallei group</taxon>
    </lineage>
</organism>